<feature type="domain" description="LapB rubredoxin metal binding" evidence="4">
    <location>
        <begin position="355"/>
        <end position="379"/>
    </location>
</feature>
<evidence type="ECO:0000313" key="5">
    <source>
        <dbReference type="EMBL" id="MES0873517.1"/>
    </source>
</evidence>
<dbReference type="PROSITE" id="PS50005">
    <property type="entry name" value="TPR"/>
    <property type="match status" value="1"/>
</dbReference>
<keyword evidence="2" id="KW-1003">Cell membrane</keyword>
<feature type="binding site" evidence="2">
    <location>
        <position position="360"/>
    </location>
    <ligand>
        <name>Fe cation</name>
        <dbReference type="ChEBI" id="CHEBI:24875"/>
    </ligand>
</feature>
<sequence>MLDPLFTWLLLPLGVALGWALGRRAATTGPVRGFTGEQLGGLLTQLSSDDPDQAIAALTTATEIDPSTAELHLTLGRMFRKRGEVDRALRVHEALVQRAGLAPALRLQARFELAQDYMTAGVMDRAERLFDELVADGAFVVPALEAIRTIHEQARDWPQAIAAARRLQSAKGESQRAAIAQYLCEMAVDARNARRHGDAIRLAREALDEDPDCVRALLLLGELQEAAGDHAAAMRAYLRAFEQDPRFLPDVIEPLQRCAAATGERDRYLLFLRDAKEMSPSSLPYVAEARLLAETGLDPLDHLAQSLEARPSRAVLAEFLEVLERQPNVVAAGLDKPAASLRRALLRLMESTPRYQCSNCGFSPRQMFWQCPGCKRWGTTAPVDDVLRG</sequence>
<dbReference type="HAMAP" id="MF_00994">
    <property type="entry name" value="LPS_assembly_LapB"/>
    <property type="match status" value="1"/>
</dbReference>
<organism evidence="5 6">
    <name type="scientific">Sinimarinibacterium thermocellulolyticum</name>
    <dbReference type="NCBI Taxonomy" id="3170016"/>
    <lineage>
        <taxon>Bacteria</taxon>
        <taxon>Pseudomonadati</taxon>
        <taxon>Pseudomonadota</taxon>
        <taxon>Gammaproteobacteria</taxon>
        <taxon>Nevskiales</taxon>
        <taxon>Nevskiaceae</taxon>
        <taxon>Sinimarinibacterium</taxon>
    </lineage>
</organism>
<dbReference type="SMART" id="SM00028">
    <property type="entry name" value="TPR"/>
    <property type="match status" value="4"/>
</dbReference>
<comment type="similarity">
    <text evidence="2">Belongs to the LapB family.</text>
</comment>
<gene>
    <name evidence="2" type="primary">lapB</name>
    <name evidence="5" type="ORF">ABSH63_05800</name>
</gene>
<keyword evidence="2" id="KW-1133">Transmembrane helix</keyword>
<name>A0ABV2A8F1_9GAMM</name>
<protein>
    <recommendedName>
        <fullName evidence="2">Lipopolysaccharide assembly protein B</fullName>
    </recommendedName>
</protein>
<dbReference type="Pfam" id="PF14559">
    <property type="entry name" value="TPR_19"/>
    <property type="match status" value="1"/>
</dbReference>
<dbReference type="Gene3D" id="1.25.40.10">
    <property type="entry name" value="Tetratricopeptide repeat domain"/>
    <property type="match status" value="1"/>
</dbReference>
<feature type="repeat" description="TPR" evidence="3">
    <location>
        <begin position="214"/>
        <end position="247"/>
    </location>
</feature>
<evidence type="ECO:0000313" key="6">
    <source>
        <dbReference type="Proteomes" id="UP001465331"/>
    </source>
</evidence>
<dbReference type="SUPFAM" id="SSF48452">
    <property type="entry name" value="TPR-like"/>
    <property type="match status" value="1"/>
</dbReference>
<dbReference type="InterPro" id="IPR019734">
    <property type="entry name" value="TPR_rpt"/>
</dbReference>
<comment type="caution">
    <text evidence="5">The sequence shown here is derived from an EMBL/GenBank/DDBJ whole genome shotgun (WGS) entry which is preliminary data.</text>
</comment>
<keyword evidence="6" id="KW-1185">Reference proteome</keyword>
<comment type="subcellular location">
    <subcellularLocation>
        <location evidence="2">Cell inner membrane</location>
        <topology evidence="2">Single-pass membrane protein</topology>
        <orientation evidence="2">Cytoplasmic side</orientation>
    </subcellularLocation>
</comment>
<dbReference type="InterPro" id="IPR030865">
    <property type="entry name" value="LapB"/>
</dbReference>
<dbReference type="InterPro" id="IPR011990">
    <property type="entry name" value="TPR-like_helical_dom_sf"/>
</dbReference>
<dbReference type="RefSeq" id="WP_352888260.1">
    <property type="nucleotide sequence ID" value="NZ_JBEPIJ010000005.1"/>
</dbReference>
<proteinExistence type="inferred from homology"/>
<comment type="function">
    <text evidence="2">Modulates cellular lipopolysaccharide (LPS) levels by regulating LpxC, which is involved in lipid A biosynthesis. May act by modulating the proteolytic activity of FtsH towards LpxC. May also coordinate assembly of proteins involved in LPS synthesis at the plasma membrane.</text>
</comment>
<keyword evidence="2" id="KW-0812">Transmembrane</keyword>
<keyword evidence="2" id="KW-0997">Cell inner membrane</keyword>
<keyword evidence="2 3" id="KW-0802">TPR repeat</keyword>
<evidence type="ECO:0000259" key="4">
    <source>
        <dbReference type="Pfam" id="PF18073"/>
    </source>
</evidence>
<dbReference type="EMBL" id="JBEPIJ010000005">
    <property type="protein sequence ID" value="MES0873517.1"/>
    <property type="molecule type" value="Genomic_DNA"/>
</dbReference>
<dbReference type="Proteomes" id="UP001465331">
    <property type="component" value="Unassembled WGS sequence"/>
</dbReference>
<feature type="topological domain" description="Cytoplasmic" evidence="2">
    <location>
        <begin position="23"/>
        <end position="389"/>
    </location>
</feature>
<keyword evidence="2" id="KW-0408">Iron</keyword>
<keyword evidence="1 2" id="KW-0479">Metal-binding</keyword>
<evidence type="ECO:0000256" key="2">
    <source>
        <dbReference type="HAMAP-Rule" id="MF_00994"/>
    </source>
</evidence>
<reference evidence="5 6" key="1">
    <citation type="submission" date="2024-06" db="EMBL/GenBank/DDBJ databases">
        <authorList>
            <person name="Li Z."/>
            <person name="Jiang Y."/>
        </authorList>
    </citation>
    <scope>NUCLEOTIDE SEQUENCE [LARGE SCALE GENOMIC DNA]</scope>
    <source>
        <strain evidence="5 6">HSW-8</strain>
    </source>
</reference>
<dbReference type="Pfam" id="PF18073">
    <property type="entry name" value="Zn_ribbon_LapB"/>
    <property type="match status" value="1"/>
</dbReference>
<accession>A0ABV2A8F1</accession>
<dbReference type="Pfam" id="PF13432">
    <property type="entry name" value="TPR_16"/>
    <property type="match status" value="1"/>
</dbReference>
<keyword evidence="2" id="KW-0472">Membrane</keyword>
<feature type="binding site" evidence="2">
    <location>
        <position position="374"/>
    </location>
    <ligand>
        <name>Fe cation</name>
        <dbReference type="ChEBI" id="CHEBI:24875"/>
    </ligand>
</feature>
<feature type="binding site" evidence="2">
    <location>
        <position position="357"/>
    </location>
    <ligand>
        <name>Fe cation</name>
        <dbReference type="ChEBI" id="CHEBI:24875"/>
    </ligand>
</feature>
<evidence type="ECO:0000256" key="3">
    <source>
        <dbReference type="PROSITE-ProRule" id="PRU00339"/>
    </source>
</evidence>
<keyword evidence="2" id="KW-0677">Repeat</keyword>
<feature type="binding site" evidence="2">
    <location>
        <position position="371"/>
    </location>
    <ligand>
        <name>Fe cation</name>
        <dbReference type="ChEBI" id="CHEBI:24875"/>
    </ligand>
</feature>
<evidence type="ECO:0000256" key="1">
    <source>
        <dbReference type="ARBA" id="ARBA00022723"/>
    </source>
</evidence>
<dbReference type="InterPro" id="IPR041166">
    <property type="entry name" value="Rubredoxin_2"/>
</dbReference>